<name>A0A6J7XHI5_9CAUD</name>
<accession>A0A6J7XHI5</accession>
<reference evidence="3" key="1">
    <citation type="submission" date="2020-05" db="EMBL/GenBank/DDBJ databases">
        <authorList>
            <person name="Chiriac C."/>
            <person name="Salcher M."/>
            <person name="Ghai R."/>
            <person name="Kavagutti S V."/>
        </authorList>
    </citation>
    <scope>NUCLEOTIDE SEQUENCE</scope>
</reference>
<dbReference type="EMBL" id="LR798419">
    <property type="protein sequence ID" value="CAB5230533.1"/>
    <property type="molecule type" value="Genomic_DNA"/>
</dbReference>
<evidence type="ECO:0000313" key="2">
    <source>
        <dbReference type="EMBL" id="CAB4215549.1"/>
    </source>
</evidence>
<dbReference type="EMBL" id="LR797069">
    <property type="protein sequence ID" value="CAB4184595.1"/>
    <property type="molecule type" value="Genomic_DNA"/>
</dbReference>
<protein>
    <submittedName>
        <fullName evidence="3">Uncharacterized protein</fullName>
    </submittedName>
</protein>
<evidence type="ECO:0000313" key="1">
    <source>
        <dbReference type="EMBL" id="CAB4184595.1"/>
    </source>
</evidence>
<sequence>MTKAELQKLQVSCSKCGNREQVENMRTCHKACFSFYCPKCFAHDYLATGVAGVAAVEILAAEMAAR</sequence>
<evidence type="ECO:0000313" key="3">
    <source>
        <dbReference type="EMBL" id="CAB5230533.1"/>
    </source>
</evidence>
<organism evidence="3">
    <name type="scientific">uncultured Caudovirales phage</name>
    <dbReference type="NCBI Taxonomy" id="2100421"/>
    <lineage>
        <taxon>Viruses</taxon>
        <taxon>Duplodnaviria</taxon>
        <taxon>Heunggongvirae</taxon>
        <taxon>Uroviricota</taxon>
        <taxon>Caudoviricetes</taxon>
        <taxon>Peduoviridae</taxon>
        <taxon>Maltschvirus</taxon>
        <taxon>Maltschvirus maltsch</taxon>
    </lineage>
</organism>
<gene>
    <name evidence="1" type="ORF">UFOVP1126_31</name>
    <name evidence="2" type="ORF">UFOVP1485_31</name>
    <name evidence="3" type="ORF">UFOVP1573_28</name>
</gene>
<proteinExistence type="predicted"/>
<dbReference type="EMBL" id="LR797428">
    <property type="protein sequence ID" value="CAB4215549.1"/>
    <property type="molecule type" value="Genomic_DNA"/>
</dbReference>